<feature type="region of interest" description="Disordered" evidence="8">
    <location>
        <begin position="1"/>
        <end position="20"/>
    </location>
</feature>
<dbReference type="EMBL" id="PYGE01000004">
    <property type="protein sequence ID" value="PSL05470.1"/>
    <property type="molecule type" value="Genomic_DNA"/>
</dbReference>
<evidence type="ECO:0000256" key="1">
    <source>
        <dbReference type="ARBA" id="ARBA00004651"/>
    </source>
</evidence>
<dbReference type="GO" id="GO:0005886">
    <property type="term" value="C:plasma membrane"/>
    <property type="evidence" value="ECO:0007669"/>
    <property type="project" value="UniProtKB-SubCell"/>
</dbReference>
<gene>
    <name evidence="10" type="ORF">CLV30_104342</name>
</gene>
<evidence type="ECO:0000256" key="8">
    <source>
        <dbReference type="SAM" id="MobiDB-lite"/>
    </source>
</evidence>
<reference evidence="10 11" key="1">
    <citation type="submission" date="2018-03" db="EMBL/GenBank/DDBJ databases">
        <title>Genomic Encyclopedia of Archaeal and Bacterial Type Strains, Phase II (KMG-II): from individual species to whole genera.</title>
        <authorList>
            <person name="Goeker M."/>
        </authorList>
    </citation>
    <scope>NUCLEOTIDE SEQUENCE [LARGE SCALE GENOMIC DNA]</scope>
    <source>
        <strain evidence="10 11">DSM 45211</strain>
    </source>
</reference>
<comment type="subcellular location">
    <subcellularLocation>
        <location evidence="1 7">Cell membrane</location>
        <topology evidence="1 7">Multi-pass membrane protein</topology>
    </subcellularLocation>
</comment>
<keyword evidence="2 7" id="KW-0813">Transport</keyword>
<evidence type="ECO:0000256" key="7">
    <source>
        <dbReference type="RuleBase" id="RU363032"/>
    </source>
</evidence>
<name>A0A2P8E7N4_9ACTN</name>
<proteinExistence type="inferred from homology"/>
<dbReference type="OrthoDB" id="9796361at2"/>
<dbReference type="PANTHER" id="PTHR30151">
    <property type="entry name" value="ALKANE SULFONATE ABC TRANSPORTER-RELATED, MEMBRANE SUBUNIT"/>
    <property type="match status" value="1"/>
</dbReference>
<organism evidence="10 11">
    <name type="scientific">Haloactinopolyspora alba</name>
    <dbReference type="NCBI Taxonomy" id="648780"/>
    <lineage>
        <taxon>Bacteria</taxon>
        <taxon>Bacillati</taxon>
        <taxon>Actinomycetota</taxon>
        <taxon>Actinomycetes</taxon>
        <taxon>Jiangellales</taxon>
        <taxon>Jiangellaceae</taxon>
        <taxon>Haloactinopolyspora</taxon>
    </lineage>
</organism>
<evidence type="ECO:0000259" key="9">
    <source>
        <dbReference type="PROSITE" id="PS50928"/>
    </source>
</evidence>
<keyword evidence="5 7" id="KW-1133">Transmembrane helix</keyword>
<keyword evidence="11" id="KW-1185">Reference proteome</keyword>
<dbReference type="SUPFAM" id="SSF161098">
    <property type="entry name" value="MetI-like"/>
    <property type="match status" value="1"/>
</dbReference>
<dbReference type="CDD" id="cd06261">
    <property type="entry name" value="TM_PBP2"/>
    <property type="match status" value="1"/>
</dbReference>
<dbReference type="GO" id="GO:0055085">
    <property type="term" value="P:transmembrane transport"/>
    <property type="evidence" value="ECO:0007669"/>
    <property type="project" value="InterPro"/>
</dbReference>
<evidence type="ECO:0000256" key="6">
    <source>
        <dbReference type="ARBA" id="ARBA00023136"/>
    </source>
</evidence>
<dbReference type="InterPro" id="IPR035906">
    <property type="entry name" value="MetI-like_sf"/>
</dbReference>
<feature type="transmembrane region" description="Helical" evidence="7">
    <location>
        <begin position="206"/>
        <end position="226"/>
    </location>
</feature>
<keyword evidence="3" id="KW-1003">Cell membrane</keyword>
<dbReference type="Pfam" id="PF00528">
    <property type="entry name" value="BPD_transp_1"/>
    <property type="match status" value="1"/>
</dbReference>
<evidence type="ECO:0000256" key="2">
    <source>
        <dbReference type="ARBA" id="ARBA00022448"/>
    </source>
</evidence>
<dbReference type="PANTHER" id="PTHR30151:SF38">
    <property type="entry name" value="ALIPHATIC SULFONATES TRANSPORT PERMEASE PROTEIN SSUC-RELATED"/>
    <property type="match status" value="1"/>
</dbReference>
<evidence type="ECO:0000313" key="10">
    <source>
        <dbReference type="EMBL" id="PSL05470.1"/>
    </source>
</evidence>
<evidence type="ECO:0000313" key="11">
    <source>
        <dbReference type="Proteomes" id="UP000243528"/>
    </source>
</evidence>
<evidence type="ECO:0000256" key="3">
    <source>
        <dbReference type="ARBA" id="ARBA00022475"/>
    </source>
</evidence>
<evidence type="ECO:0000256" key="4">
    <source>
        <dbReference type="ARBA" id="ARBA00022692"/>
    </source>
</evidence>
<feature type="transmembrane region" description="Helical" evidence="7">
    <location>
        <begin position="119"/>
        <end position="137"/>
    </location>
</feature>
<keyword evidence="6 7" id="KW-0472">Membrane</keyword>
<feature type="transmembrane region" description="Helical" evidence="7">
    <location>
        <begin position="26"/>
        <end position="46"/>
    </location>
</feature>
<comment type="similarity">
    <text evidence="7">Belongs to the binding-protein-dependent transport system permease family.</text>
</comment>
<dbReference type="RefSeq" id="WP_106536695.1">
    <property type="nucleotide sequence ID" value="NZ_ML142899.1"/>
</dbReference>
<dbReference type="AlphaFoldDB" id="A0A2P8E7N4"/>
<dbReference type="InterPro" id="IPR000515">
    <property type="entry name" value="MetI-like"/>
</dbReference>
<dbReference type="PROSITE" id="PS50928">
    <property type="entry name" value="ABC_TM1"/>
    <property type="match status" value="1"/>
</dbReference>
<dbReference type="Gene3D" id="1.10.3720.10">
    <property type="entry name" value="MetI-like"/>
    <property type="match status" value="1"/>
</dbReference>
<evidence type="ECO:0000256" key="5">
    <source>
        <dbReference type="ARBA" id="ARBA00022989"/>
    </source>
</evidence>
<feature type="transmembrane region" description="Helical" evidence="7">
    <location>
        <begin position="238"/>
        <end position="260"/>
    </location>
</feature>
<feature type="transmembrane region" description="Helical" evidence="7">
    <location>
        <begin position="88"/>
        <end position="107"/>
    </location>
</feature>
<sequence>MTSKEAEALGKTTRPRTGSRHPLQRIGLPLVGVVLLIATWEVTVWLNDLDSIVMPRPMEVLRALGDLVVSGEFWDDVVVSLTEFGSGYVIGVFAGVVVGVLMAEFSVFRATVHPVVEALRFIVPFAWIPLVILWFGTSLLGKTLLVAYATFFVMVVSAAKAMQQVDPTLTKVGRMLGMSRWRLAFAVQLRAAAPTIASSARAAAAIAWIAVVAAEYVGASAGLGVLIINASTSLQTDVVIAGMVVIGLVGAGVSAVIGWLSRSYLSYV</sequence>
<feature type="domain" description="ABC transmembrane type-1" evidence="9">
    <location>
        <begin position="77"/>
        <end position="257"/>
    </location>
</feature>
<accession>A0A2P8E7N4</accession>
<feature type="transmembrane region" description="Helical" evidence="7">
    <location>
        <begin position="143"/>
        <end position="162"/>
    </location>
</feature>
<protein>
    <submittedName>
        <fullName evidence="10">NitT/TauT family transport system permease protein</fullName>
    </submittedName>
</protein>
<dbReference type="Proteomes" id="UP000243528">
    <property type="component" value="Unassembled WGS sequence"/>
</dbReference>
<comment type="caution">
    <text evidence="10">The sequence shown here is derived from an EMBL/GenBank/DDBJ whole genome shotgun (WGS) entry which is preliminary data.</text>
</comment>
<keyword evidence="4 7" id="KW-0812">Transmembrane</keyword>